<dbReference type="EMBL" id="CP000442">
    <property type="protein sequence ID" value="ABI91626.1"/>
    <property type="molecule type" value="Genomic_DNA"/>
</dbReference>
<accession>Q0B2J7</accession>
<dbReference type="PATRIC" id="fig|339670.21.peg.7056"/>
<reference evidence="1" key="1">
    <citation type="submission" date="2006-08" db="EMBL/GenBank/DDBJ databases">
        <title>Complete sequence of Chromosome 3 of Burkholderia cepacia AMMD.</title>
        <authorList>
            <consortium name="US DOE Joint Genome Institute"/>
            <person name="Copeland A."/>
            <person name="Lucas S."/>
            <person name="Lapidus A."/>
            <person name="Barry K."/>
            <person name="Detter J.C."/>
            <person name="Glavina del Rio T."/>
            <person name="Hammon N."/>
            <person name="Israni S."/>
            <person name="Pitluck S."/>
            <person name="Bruce D."/>
            <person name="Chain P."/>
            <person name="Malfatti S."/>
            <person name="Shin M."/>
            <person name="Vergez L."/>
            <person name="Schmutz J."/>
            <person name="Larimer F."/>
            <person name="Land M."/>
            <person name="Hauser L."/>
            <person name="Kyrpides N."/>
            <person name="Kim E."/>
            <person name="Parke J."/>
            <person name="Coenye T."/>
            <person name="Konstantinidis K."/>
            <person name="Ramette A."/>
            <person name="Tiedje J."/>
            <person name="Richardson P."/>
        </authorList>
    </citation>
    <scope>NUCLEOTIDE SEQUENCE</scope>
    <source>
        <strain evidence="1">AMMD</strain>
    </source>
</reference>
<sequence length="160" mass="17674">MGSSLQGIAFRSVYNKKWISLVTSFYGRDCYVACKDTPDAFCMFTMNPTMGVFSDVQGNWIMQSLDDPTKLIPYSAVEPPDDNTLNHARFSFTKTALGQGTQVSIVALDKARTWVVDDNGTDQGVLSLATAYTLDYVGDEVAGKLTFEYWDSVLSPWPPA</sequence>
<dbReference type="GeneID" id="93089395"/>
<dbReference type="AlphaFoldDB" id="Q0B2J7"/>
<dbReference type="Proteomes" id="UP000000662">
    <property type="component" value="Chromosome 3"/>
</dbReference>
<organism evidence="1 2">
    <name type="scientific">Burkholderia ambifaria (strain ATCC BAA-244 / DSM 16087 / CCUG 44356 / LMG 19182 / AMMD)</name>
    <name type="common">Burkholderia cepacia (strain AMMD)</name>
    <dbReference type="NCBI Taxonomy" id="339670"/>
    <lineage>
        <taxon>Bacteria</taxon>
        <taxon>Pseudomonadati</taxon>
        <taxon>Pseudomonadota</taxon>
        <taxon>Betaproteobacteria</taxon>
        <taxon>Burkholderiales</taxon>
        <taxon>Burkholderiaceae</taxon>
        <taxon>Burkholderia</taxon>
        <taxon>Burkholderia cepacia complex</taxon>
    </lineage>
</organism>
<dbReference type="KEGG" id="bam:Bamb_6082"/>
<keyword evidence="2" id="KW-1185">Reference proteome</keyword>
<protein>
    <submittedName>
        <fullName evidence="1">Uncharacterized protein</fullName>
    </submittedName>
</protein>
<evidence type="ECO:0000313" key="2">
    <source>
        <dbReference type="Proteomes" id="UP000000662"/>
    </source>
</evidence>
<name>Q0B2J7_BURCM</name>
<evidence type="ECO:0000313" key="1">
    <source>
        <dbReference type="EMBL" id="ABI91626.1"/>
    </source>
</evidence>
<dbReference type="RefSeq" id="WP_011660959.1">
    <property type="nucleotide sequence ID" value="NC_008392.1"/>
</dbReference>
<proteinExistence type="predicted"/>
<gene>
    <name evidence="1" type="ordered locus">Bamb_6082</name>
</gene>